<sequence length="41" mass="4304">MDGKASLLAAFAAAVFLTRSGILKVNVFLGHRAFLGLSPNE</sequence>
<accession>A0A839TW70</accession>
<name>A0A839TW70_9BACL</name>
<dbReference type="Proteomes" id="UP000517523">
    <property type="component" value="Unassembled WGS sequence"/>
</dbReference>
<evidence type="ECO:0000313" key="2">
    <source>
        <dbReference type="Proteomes" id="UP000517523"/>
    </source>
</evidence>
<evidence type="ECO:0000313" key="1">
    <source>
        <dbReference type="EMBL" id="MBB3131414.1"/>
    </source>
</evidence>
<reference evidence="1 2" key="1">
    <citation type="submission" date="2020-08" db="EMBL/GenBank/DDBJ databases">
        <title>Genomic Encyclopedia of Type Strains, Phase III (KMG-III): the genomes of soil and plant-associated and newly described type strains.</title>
        <authorList>
            <person name="Whitman W."/>
        </authorList>
    </citation>
    <scope>NUCLEOTIDE SEQUENCE [LARGE SCALE GENOMIC DNA]</scope>
    <source>
        <strain evidence="1 2">CECT 5831</strain>
    </source>
</reference>
<proteinExistence type="predicted"/>
<dbReference type="AlphaFoldDB" id="A0A839TW70"/>
<comment type="caution">
    <text evidence="1">The sequence shown here is derived from an EMBL/GenBank/DDBJ whole genome shotgun (WGS) entry which is preliminary data.</text>
</comment>
<protein>
    <submittedName>
        <fullName evidence="1">Uncharacterized protein</fullName>
    </submittedName>
</protein>
<organism evidence="1 2">
    <name type="scientific">Paenibacillus rhizosphaerae</name>
    <dbReference type="NCBI Taxonomy" id="297318"/>
    <lineage>
        <taxon>Bacteria</taxon>
        <taxon>Bacillati</taxon>
        <taxon>Bacillota</taxon>
        <taxon>Bacilli</taxon>
        <taxon>Bacillales</taxon>
        <taxon>Paenibacillaceae</taxon>
        <taxon>Paenibacillus</taxon>
    </lineage>
</organism>
<gene>
    <name evidence="1" type="ORF">FHS19_006134</name>
</gene>
<dbReference type="EMBL" id="JACHXJ010000006">
    <property type="protein sequence ID" value="MBB3131414.1"/>
    <property type="molecule type" value="Genomic_DNA"/>
</dbReference>